<evidence type="ECO:0000256" key="11">
    <source>
        <dbReference type="ARBA" id="ARBA00023049"/>
    </source>
</evidence>
<feature type="transmembrane region" description="Helical" evidence="13">
    <location>
        <begin position="125"/>
        <end position="147"/>
    </location>
</feature>
<dbReference type="PATRIC" id="fig|1619026.3.peg.223"/>
<dbReference type="GO" id="GO:0046872">
    <property type="term" value="F:metal ion binding"/>
    <property type="evidence" value="ECO:0007669"/>
    <property type="project" value="UniProtKB-KW"/>
</dbReference>
<dbReference type="EMBL" id="LCKD01000004">
    <property type="protein sequence ID" value="KKT90209.1"/>
    <property type="molecule type" value="Genomic_DNA"/>
</dbReference>
<keyword evidence="9" id="KW-0862">Zinc</keyword>
<organism evidence="15 16">
    <name type="scientific">Candidatus Yanofskybacteria bacterium GW2011_GWB1_45_11</name>
    <dbReference type="NCBI Taxonomy" id="1619026"/>
    <lineage>
        <taxon>Bacteria</taxon>
        <taxon>Candidatus Yanofskyibacteriota</taxon>
    </lineage>
</organism>
<keyword evidence="8" id="KW-0378">Hydrolase</keyword>
<dbReference type="AlphaFoldDB" id="A0A0G1P1G6"/>
<reference evidence="15 16" key="1">
    <citation type="journal article" date="2015" name="Nature">
        <title>rRNA introns, odd ribosomes, and small enigmatic genomes across a large radiation of phyla.</title>
        <authorList>
            <person name="Brown C.T."/>
            <person name="Hug L.A."/>
            <person name="Thomas B.C."/>
            <person name="Sharon I."/>
            <person name="Castelle C.J."/>
            <person name="Singh A."/>
            <person name="Wilkins M.J."/>
            <person name="Williams K.H."/>
            <person name="Banfield J.F."/>
        </authorList>
    </citation>
    <scope>NUCLEOTIDE SEQUENCE [LARGE SCALE GENOMIC DNA]</scope>
</reference>
<evidence type="ECO:0000256" key="5">
    <source>
        <dbReference type="ARBA" id="ARBA00022670"/>
    </source>
</evidence>
<comment type="caution">
    <text evidence="15">The sequence shown here is derived from an EMBL/GenBank/DDBJ whole genome shotgun (WGS) entry which is preliminary data.</text>
</comment>
<evidence type="ECO:0000313" key="16">
    <source>
        <dbReference type="Proteomes" id="UP000034368"/>
    </source>
</evidence>
<feature type="transmembrane region" description="Helical" evidence="13">
    <location>
        <begin position="168"/>
        <end position="195"/>
    </location>
</feature>
<dbReference type="GO" id="GO:0008237">
    <property type="term" value="F:metallopeptidase activity"/>
    <property type="evidence" value="ECO:0007669"/>
    <property type="project" value="UniProtKB-KW"/>
</dbReference>
<dbReference type="Pfam" id="PF02163">
    <property type="entry name" value="Peptidase_M50"/>
    <property type="match status" value="1"/>
</dbReference>
<evidence type="ECO:0000256" key="8">
    <source>
        <dbReference type="ARBA" id="ARBA00022801"/>
    </source>
</evidence>
<keyword evidence="10 13" id="KW-1133">Transmembrane helix</keyword>
<evidence type="ECO:0000313" key="15">
    <source>
        <dbReference type="EMBL" id="KKT90209.1"/>
    </source>
</evidence>
<comment type="subcellular location">
    <subcellularLocation>
        <location evidence="2">Cell membrane</location>
        <topology evidence="2">Multi-pass membrane protein</topology>
    </subcellularLocation>
</comment>
<accession>A0A0G1P1G6</accession>
<proteinExistence type="inferred from homology"/>
<evidence type="ECO:0000256" key="6">
    <source>
        <dbReference type="ARBA" id="ARBA00022692"/>
    </source>
</evidence>
<comment type="cofactor">
    <cofactor evidence="1">
        <name>Zn(2+)</name>
        <dbReference type="ChEBI" id="CHEBI:29105"/>
    </cofactor>
</comment>
<dbReference type="PANTHER" id="PTHR35864:SF1">
    <property type="entry name" value="ZINC METALLOPROTEASE YWHC-RELATED"/>
    <property type="match status" value="1"/>
</dbReference>
<dbReference type="GO" id="GO:0005886">
    <property type="term" value="C:plasma membrane"/>
    <property type="evidence" value="ECO:0007669"/>
    <property type="project" value="UniProtKB-SubCell"/>
</dbReference>
<evidence type="ECO:0000256" key="2">
    <source>
        <dbReference type="ARBA" id="ARBA00004651"/>
    </source>
</evidence>
<feature type="transmembrane region" description="Helical" evidence="13">
    <location>
        <begin position="91"/>
        <end position="113"/>
    </location>
</feature>
<evidence type="ECO:0000259" key="14">
    <source>
        <dbReference type="Pfam" id="PF02163"/>
    </source>
</evidence>
<evidence type="ECO:0000256" key="3">
    <source>
        <dbReference type="ARBA" id="ARBA00007931"/>
    </source>
</evidence>
<dbReference type="Proteomes" id="UP000034368">
    <property type="component" value="Unassembled WGS sequence"/>
</dbReference>
<evidence type="ECO:0000256" key="4">
    <source>
        <dbReference type="ARBA" id="ARBA00022475"/>
    </source>
</evidence>
<evidence type="ECO:0000256" key="7">
    <source>
        <dbReference type="ARBA" id="ARBA00022723"/>
    </source>
</evidence>
<comment type="similarity">
    <text evidence="3">Belongs to the peptidase M50B family.</text>
</comment>
<feature type="domain" description="Peptidase M50" evidence="14">
    <location>
        <begin position="124"/>
        <end position="178"/>
    </location>
</feature>
<dbReference type="GO" id="GO:0006508">
    <property type="term" value="P:proteolysis"/>
    <property type="evidence" value="ECO:0007669"/>
    <property type="project" value="UniProtKB-KW"/>
</dbReference>
<dbReference type="InterPro" id="IPR044537">
    <property type="entry name" value="Rip2-like"/>
</dbReference>
<keyword evidence="11" id="KW-0482">Metalloprotease</keyword>
<protein>
    <recommendedName>
        <fullName evidence="14">Peptidase M50 domain-containing protein</fullName>
    </recommendedName>
</protein>
<evidence type="ECO:0000256" key="9">
    <source>
        <dbReference type="ARBA" id="ARBA00022833"/>
    </source>
</evidence>
<keyword evidence="6 13" id="KW-0812">Transmembrane</keyword>
<evidence type="ECO:0000256" key="1">
    <source>
        <dbReference type="ARBA" id="ARBA00001947"/>
    </source>
</evidence>
<dbReference type="InterPro" id="IPR008915">
    <property type="entry name" value="Peptidase_M50"/>
</dbReference>
<evidence type="ECO:0000256" key="10">
    <source>
        <dbReference type="ARBA" id="ARBA00022989"/>
    </source>
</evidence>
<keyword evidence="4" id="KW-1003">Cell membrane</keyword>
<gene>
    <name evidence="15" type="ORF">UW90_C0004G0014</name>
</gene>
<dbReference type="CDD" id="cd06158">
    <property type="entry name" value="S2P-M50_like_1"/>
    <property type="match status" value="1"/>
</dbReference>
<evidence type="ECO:0000256" key="13">
    <source>
        <dbReference type="SAM" id="Phobius"/>
    </source>
</evidence>
<keyword evidence="12 13" id="KW-0472">Membrane</keyword>
<sequence>MLDIFKIVVFILSVVIHEVSHGVMANSLGDSTAKDLGRITLNPFKHIDIFGSVILPLMLLLTNVGFIFGYAKPVPYNPANLRDKKYGPAKVAFAGPASNIILAIVFGILLRFMPDIFASPLIPQLFLYIVWINLALAIFNLFPIPPLDGHWLLMAILPDRLQAVKIFLYRYSIVLFLALLFFIGPILSAIVFSLMSLLTGIRL</sequence>
<keyword evidence="5" id="KW-0645">Protease</keyword>
<dbReference type="InterPro" id="IPR052348">
    <property type="entry name" value="Metallopeptidase_M50B"/>
</dbReference>
<evidence type="ECO:0000256" key="12">
    <source>
        <dbReference type="ARBA" id="ARBA00023136"/>
    </source>
</evidence>
<feature type="transmembrane region" description="Helical" evidence="13">
    <location>
        <begin position="49"/>
        <end position="71"/>
    </location>
</feature>
<dbReference type="PANTHER" id="PTHR35864">
    <property type="entry name" value="ZINC METALLOPROTEASE MJ0611-RELATED"/>
    <property type="match status" value="1"/>
</dbReference>
<name>A0A0G1P1G6_9BACT</name>
<keyword evidence="7" id="KW-0479">Metal-binding</keyword>